<keyword evidence="9" id="KW-0645">Protease</keyword>
<keyword evidence="10" id="KW-0479">Metal-binding</keyword>
<keyword evidence="15" id="KW-0333">Golgi apparatus</keyword>
<gene>
    <name evidence="24" type="ORF">QYM36_010609</name>
</gene>
<keyword evidence="8" id="KW-0121">Carboxypeptidase</keyword>
<dbReference type="GO" id="GO:0043171">
    <property type="term" value="P:peptide catabolic process"/>
    <property type="evidence" value="ECO:0007669"/>
    <property type="project" value="TreeGrafter"/>
</dbReference>
<evidence type="ECO:0000256" key="22">
    <source>
        <dbReference type="SAM" id="SignalP"/>
    </source>
</evidence>
<evidence type="ECO:0000256" key="16">
    <source>
        <dbReference type="ARBA" id="ARBA00023049"/>
    </source>
</evidence>
<evidence type="ECO:0000256" key="9">
    <source>
        <dbReference type="ARBA" id="ARBA00022670"/>
    </source>
</evidence>
<organism evidence="24 25">
    <name type="scientific">Artemia franciscana</name>
    <name type="common">Brine shrimp</name>
    <name type="synonym">Artemia sanfranciscana</name>
    <dbReference type="NCBI Taxonomy" id="6661"/>
    <lineage>
        <taxon>Eukaryota</taxon>
        <taxon>Metazoa</taxon>
        <taxon>Ecdysozoa</taxon>
        <taxon>Arthropoda</taxon>
        <taxon>Crustacea</taxon>
        <taxon>Branchiopoda</taxon>
        <taxon>Anostraca</taxon>
        <taxon>Artemiidae</taxon>
        <taxon>Artemia</taxon>
    </lineage>
</organism>
<dbReference type="GO" id="GO:0046872">
    <property type="term" value="F:metal ion binding"/>
    <property type="evidence" value="ECO:0007669"/>
    <property type="project" value="UniProtKB-KW"/>
</dbReference>
<feature type="domain" description="Peptidase M28" evidence="23">
    <location>
        <begin position="260"/>
        <end position="448"/>
    </location>
</feature>
<keyword evidence="13" id="KW-0256">Endoplasmic reticulum</keyword>
<evidence type="ECO:0000256" key="3">
    <source>
        <dbReference type="ARBA" id="ARBA00004555"/>
    </source>
</evidence>
<dbReference type="Proteomes" id="UP001187531">
    <property type="component" value="Unassembled WGS sequence"/>
</dbReference>
<dbReference type="GO" id="GO:0005783">
    <property type="term" value="C:endoplasmic reticulum"/>
    <property type="evidence" value="ECO:0007669"/>
    <property type="project" value="UniProtKB-SubCell"/>
</dbReference>
<evidence type="ECO:0000256" key="6">
    <source>
        <dbReference type="ARBA" id="ARBA00014116"/>
    </source>
</evidence>
<evidence type="ECO:0000256" key="11">
    <source>
        <dbReference type="ARBA" id="ARBA00022729"/>
    </source>
</evidence>
<evidence type="ECO:0000256" key="10">
    <source>
        <dbReference type="ARBA" id="ARBA00022723"/>
    </source>
</evidence>
<evidence type="ECO:0000256" key="1">
    <source>
        <dbReference type="ARBA" id="ARBA00004240"/>
    </source>
</evidence>
<evidence type="ECO:0000256" key="15">
    <source>
        <dbReference type="ARBA" id="ARBA00023034"/>
    </source>
</evidence>
<keyword evidence="18" id="KW-0325">Glycoprotein</keyword>
<keyword evidence="19" id="KW-0458">Lysosome</keyword>
<feature type="signal peptide" evidence="22">
    <location>
        <begin position="1"/>
        <end position="19"/>
    </location>
</feature>
<dbReference type="EMBL" id="JAVRJZ010000012">
    <property type="protein sequence ID" value="KAK2716089.1"/>
    <property type="molecule type" value="Genomic_DNA"/>
</dbReference>
<keyword evidence="17" id="KW-0865">Zymogen</keyword>
<dbReference type="FunFam" id="3.40.630.10:FF:000036">
    <property type="entry name" value="Carboxypeptidase Q"/>
    <property type="match status" value="1"/>
</dbReference>
<name>A0AA88HTW7_ARTSF</name>
<evidence type="ECO:0000256" key="19">
    <source>
        <dbReference type="ARBA" id="ARBA00023228"/>
    </source>
</evidence>
<dbReference type="GO" id="GO:0005764">
    <property type="term" value="C:lysosome"/>
    <property type="evidence" value="ECO:0007669"/>
    <property type="project" value="UniProtKB-SubCell"/>
</dbReference>
<comment type="similarity">
    <text evidence="5">Belongs to the peptidase M28 family.</text>
</comment>
<comment type="subunit">
    <text evidence="20">Homodimer. The monomeric form is inactive while the homodimer is active.</text>
</comment>
<evidence type="ECO:0000256" key="8">
    <source>
        <dbReference type="ARBA" id="ARBA00022645"/>
    </source>
</evidence>
<evidence type="ECO:0000256" key="5">
    <source>
        <dbReference type="ARBA" id="ARBA00010918"/>
    </source>
</evidence>
<dbReference type="CDD" id="cd03883">
    <property type="entry name" value="M28_Pgcp_like"/>
    <property type="match status" value="1"/>
</dbReference>
<evidence type="ECO:0000256" key="7">
    <source>
        <dbReference type="ARBA" id="ARBA00022525"/>
    </source>
</evidence>
<evidence type="ECO:0000313" key="24">
    <source>
        <dbReference type="EMBL" id="KAK2716089.1"/>
    </source>
</evidence>
<dbReference type="InterPro" id="IPR039866">
    <property type="entry name" value="CPQ"/>
</dbReference>
<dbReference type="AlphaFoldDB" id="A0AA88HTW7"/>
<dbReference type="GO" id="GO:0005615">
    <property type="term" value="C:extracellular space"/>
    <property type="evidence" value="ECO:0007669"/>
    <property type="project" value="TreeGrafter"/>
</dbReference>
<evidence type="ECO:0000256" key="14">
    <source>
        <dbReference type="ARBA" id="ARBA00022833"/>
    </source>
</evidence>
<keyword evidence="12" id="KW-0378">Hydrolase</keyword>
<keyword evidence="25" id="KW-1185">Reference proteome</keyword>
<dbReference type="InterPro" id="IPR007484">
    <property type="entry name" value="Peptidase_M28"/>
</dbReference>
<feature type="chain" id="PRO_5041718981" description="Carboxypeptidase Q" evidence="22">
    <location>
        <begin position="20"/>
        <end position="463"/>
    </location>
</feature>
<evidence type="ECO:0000313" key="25">
    <source>
        <dbReference type="Proteomes" id="UP001187531"/>
    </source>
</evidence>
<evidence type="ECO:0000256" key="20">
    <source>
        <dbReference type="ARBA" id="ARBA00025833"/>
    </source>
</evidence>
<dbReference type="GO" id="GO:0005794">
    <property type="term" value="C:Golgi apparatus"/>
    <property type="evidence" value="ECO:0007669"/>
    <property type="project" value="UniProtKB-SubCell"/>
</dbReference>
<dbReference type="PANTHER" id="PTHR12053:SF3">
    <property type="entry name" value="CARBOXYPEPTIDASE Q"/>
    <property type="match status" value="1"/>
</dbReference>
<evidence type="ECO:0000259" key="23">
    <source>
        <dbReference type="Pfam" id="PF04389"/>
    </source>
</evidence>
<evidence type="ECO:0000256" key="17">
    <source>
        <dbReference type="ARBA" id="ARBA00023145"/>
    </source>
</evidence>
<accession>A0AA88HTW7</accession>
<sequence length="463" mass="51243">MLIFGTILLLVQNVILVLSSDNMCTFDIDKYRDVAKKIISSCTGSGFYKGRTWRTLSHFVDNFGSRITGSKNLEHSIHFLEKKFKRLGLENVSKDPVAVPHWVRGEEMAAMIHPRFQPLSVIGLGPSVATPIEGIISEILVVKSFEELQNKTPNEVKGKIVVYNEEFESYGKTVIYRGLGAVEAAKLGAAAALVRSVTPFSIDSPHTGFTHYEEEVPKIPIACISIEGAELLQRLYNRGIKVIIHLKMLEKDLSPATSYNLMADIVGSKMPDQLIIISGHIDSWDVGQGAMDDGGGAFISWNALSLLHMLNLRPKRTIRTILWTGEEFGLLGANSYFEKNKSNLEKFTFVMESDMGTFRPTGLIFGGGDKGACIISKILTLFESINATSLVRSSDVSSDITFWTDAGIPGASILNENDKYFWFHHSNGDTMTVENPESLDLCLALWATTAFVIADMDEDFPRN</sequence>
<keyword evidence="7" id="KW-0964">Secreted</keyword>
<evidence type="ECO:0000256" key="2">
    <source>
        <dbReference type="ARBA" id="ARBA00004371"/>
    </source>
</evidence>
<keyword evidence="14" id="KW-0862">Zinc</keyword>
<comment type="caution">
    <text evidence="24">The sequence shown here is derived from an EMBL/GenBank/DDBJ whole genome shotgun (WGS) entry which is preliminary data.</text>
</comment>
<comment type="subcellular location">
    <subcellularLocation>
        <location evidence="1">Endoplasmic reticulum</location>
    </subcellularLocation>
    <subcellularLocation>
        <location evidence="3">Golgi apparatus</location>
    </subcellularLocation>
    <subcellularLocation>
        <location evidence="2">Lysosome</location>
    </subcellularLocation>
    <subcellularLocation>
        <location evidence="4">Secreted</location>
    </subcellularLocation>
</comment>
<dbReference type="Gene3D" id="3.40.630.10">
    <property type="entry name" value="Zn peptidases"/>
    <property type="match status" value="1"/>
</dbReference>
<dbReference type="Pfam" id="PF04389">
    <property type="entry name" value="Peptidase_M28"/>
    <property type="match status" value="1"/>
</dbReference>
<protein>
    <recommendedName>
        <fullName evidence="6">Carboxypeptidase Q</fullName>
    </recommendedName>
    <alternativeName>
        <fullName evidence="21">Plasma glutamate carboxypeptidase</fullName>
    </alternativeName>
</protein>
<evidence type="ECO:0000256" key="21">
    <source>
        <dbReference type="ARBA" id="ARBA00033328"/>
    </source>
</evidence>
<evidence type="ECO:0000256" key="12">
    <source>
        <dbReference type="ARBA" id="ARBA00022801"/>
    </source>
</evidence>
<keyword evidence="16" id="KW-0482">Metalloprotease</keyword>
<dbReference type="GO" id="GO:0070573">
    <property type="term" value="F:metallodipeptidase activity"/>
    <property type="evidence" value="ECO:0007669"/>
    <property type="project" value="InterPro"/>
</dbReference>
<dbReference type="SUPFAM" id="SSF53187">
    <property type="entry name" value="Zn-dependent exopeptidases"/>
    <property type="match status" value="1"/>
</dbReference>
<evidence type="ECO:0000256" key="4">
    <source>
        <dbReference type="ARBA" id="ARBA00004613"/>
    </source>
</evidence>
<evidence type="ECO:0000256" key="13">
    <source>
        <dbReference type="ARBA" id="ARBA00022824"/>
    </source>
</evidence>
<dbReference type="GO" id="GO:0004180">
    <property type="term" value="F:carboxypeptidase activity"/>
    <property type="evidence" value="ECO:0007669"/>
    <property type="project" value="UniProtKB-KW"/>
</dbReference>
<dbReference type="FunFam" id="3.50.30.30:FF:000009">
    <property type="entry name" value="Carboxypeptidase Q"/>
    <property type="match status" value="1"/>
</dbReference>
<reference evidence="24" key="1">
    <citation type="submission" date="2023-07" db="EMBL/GenBank/DDBJ databases">
        <title>Chromosome-level genome assembly of Artemia franciscana.</title>
        <authorList>
            <person name="Jo E."/>
        </authorList>
    </citation>
    <scope>NUCLEOTIDE SEQUENCE</scope>
    <source>
        <tissue evidence="24">Whole body</tissue>
    </source>
</reference>
<keyword evidence="11 22" id="KW-0732">Signal</keyword>
<evidence type="ECO:0000256" key="18">
    <source>
        <dbReference type="ARBA" id="ARBA00023180"/>
    </source>
</evidence>
<dbReference type="GO" id="GO:0006508">
    <property type="term" value="P:proteolysis"/>
    <property type="evidence" value="ECO:0007669"/>
    <property type="project" value="UniProtKB-KW"/>
</dbReference>
<proteinExistence type="inferred from homology"/>
<dbReference type="PANTHER" id="PTHR12053">
    <property type="entry name" value="PROTEASE FAMILY M28 PLASMA GLUTAMATE CARBOXYPEPTIDASE-RELATED"/>
    <property type="match status" value="1"/>
</dbReference>
<dbReference type="Gene3D" id="3.50.30.30">
    <property type="match status" value="1"/>
</dbReference>